<evidence type="ECO:0000313" key="2">
    <source>
        <dbReference type="Proteomes" id="UP000663844"/>
    </source>
</evidence>
<dbReference type="Proteomes" id="UP000663844">
    <property type="component" value="Unassembled WGS sequence"/>
</dbReference>
<reference evidence="1" key="1">
    <citation type="submission" date="2021-02" db="EMBL/GenBank/DDBJ databases">
        <authorList>
            <person name="Nowell W R."/>
        </authorList>
    </citation>
    <scope>NUCLEOTIDE SEQUENCE</scope>
</reference>
<sequence>PVFSQKSVSIEQLKRNLMDLKLTVYSLSGDTNILSQINVLRLNQQDTLG</sequence>
<evidence type="ECO:0000313" key="1">
    <source>
        <dbReference type="EMBL" id="CAF4057901.1"/>
    </source>
</evidence>
<protein>
    <submittedName>
        <fullName evidence="1">Uncharacterized protein</fullName>
    </submittedName>
</protein>
<accession>A0A819SE02</accession>
<name>A0A819SE02_9BILA</name>
<dbReference type="EMBL" id="CAJOAZ010004412">
    <property type="protein sequence ID" value="CAF4057901.1"/>
    <property type="molecule type" value="Genomic_DNA"/>
</dbReference>
<proteinExistence type="predicted"/>
<dbReference type="AlphaFoldDB" id="A0A819SE02"/>
<gene>
    <name evidence="1" type="ORF">OXD698_LOCUS32941</name>
</gene>
<comment type="caution">
    <text evidence="1">The sequence shown here is derived from an EMBL/GenBank/DDBJ whole genome shotgun (WGS) entry which is preliminary data.</text>
</comment>
<feature type="non-terminal residue" evidence="1">
    <location>
        <position position="1"/>
    </location>
</feature>
<organism evidence="1 2">
    <name type="scientific">Adineta steineri</name>
    <dbReference type="NCBI Taxonomy" id="433720"/>
    <lineage>
        <taxon>Eukaryota</taxon>
        <taxon>Metazoa</taxon>
        <taxon>Spiralia</taxon>
        <taxon>Gnathifera</taxon>
        <taxon>Rotifera</taxon>
        <taxon>Eurotatoria</taxon>
        <taxon>Bdelloidea</taxon>
        <taxon>Adinetida</taxon>
        <taxon>Adinetidae</taxon>
        <taxon>Adineta</taxon>
    </lineage>
</organism>